<name>A0A4P7N0V8_PYROR</name>
<protein>
    <submittedName>
        <fullName evidence="1">Uncharacterized protein</fullName>
    </submittedName>
</protein>
<gene>
    <name evidence="1" type="ORF">PoMZ_00785</name>
</gene>
<dbReference type="EMBL" id="CP034205">
    <property type="protein sequence ID" value="QBZ55879.1"/>
    <property type="molecule type" value="Genomic_DNA"/>
</dbReference>
<reference evidence="1 2" key="1">
    <citation type="journal article" date="2019" name="Mol. Biol. Evol.">
        <title>Blast fungal genomes show frequent chromosomal changes, gene gains and losses, and effector gene turnover.</title>
        <authorList>
            <person name="Gomez Luciano L.B."/>
            <person name="Jason Tsai I."/>
            <person name="Chuma I."/>
            <person name="Tosa Y."/>
            <person name="Chen Y.H."/>
            <person name="Li J.Y."/>
            <person name="Li M.Y."/>
            <person name="Jade Lu M.Y."/>
            <person name="Nakayashiki H."/>
            <person name="Li W.H."/>
        </authorList>
    </citation>
    <scope>NUCLEOTIDE SEQUENCE [LARGE SCALE GENOMIC DNA]</scope>
    <source>
        <strain evidence="1">MZ5-1-6</strain>
    </source>
</reference>
<dbReference type="Proteomes" id="UP000294847">
    <property type="component" value="Chromosome 2"/>
</dbReference>
<dbReference type="AlphaFoldDB" id="A0A4P7N0V8"/>
<proteinExistence type="predicted"/>
<evidence type="ECO:0000313" key="2">
    <source>
        <dbReference type="Proteomes" id="UP000294847"/>
    </source>
</evidence>
<organism evidence="1 2">
    <name type="scientific">Pyricularia oryzae</name>
    <name type="common">Rice blast fungus</name>
    <name type="synonym">Magnaporthe oryzae</name>
    <dbReference type="NCBI Taxonomy" id="318829"/>
    <lineage>
        <taxon>Eukaryota</taxon>
        <taxon>Fungi</taxon>
        <taxon>Dikarya</taxon>
        <taxon>Ascomycota</taxon>
        <taxon>Pezizomycotina</taxon>
        <taxon>Sordariomycetes</taxon>
        <taxon>Sordariomycetidae</taxon>
        <taxon>Magnaporthales</taxon>
        <taxon>Pyriculariaceae</taxon>
        <taxon>Pyricularia</taxon>
    </lineage>
</organism>
<accession>A0A4P7N0V8</accession>
<evidence type="ECO:0000313" key="1">
    <source>
        <dbReference type="EMBL" id="QBZ55879.1"/>
    </source>
</evidence>
<sequence length="107" mass="11937">MKFNNLLAPAVIASASLAGQAAAFPWDERVCQVTVFYPGKETGTLMPHLMEPEEPIVIPKINGKRYYAVSDANCKYKRYDLDPEGNPWPSGLRVKGVAVNLWKEKLD</sequence>